<proteinExistence type="predicted"/>
<feature type="transmembrane region" description="Helical" evidence="1">
    <location>
        <begin position="231"/>
        <end position="254"/>
    </location>
</feature>
<accession>A0A9W7EGI6</accession>
<name>A0A9W7EGI6_9STRA</name>
<dbReference type="AlphaFoldDB" id="A0A9W7EGI6"/>
<feature type="transmembrane region" description="Helical" evidence="1">
    <location>
        <begin position="315"/>
        <end position="337"/>
    </location>
</feature>
<feature type="transmembrane region" description="Helical" evidence="1">
    <location>
        <begin position="198"/>
        <end position="216"/>
    </location>
</feature>
<keyword evidence="1" id="KW-0812">Transmembrane</keyword>
<feature type="transmembrane region" description="Helical" evidence="1">
    <location>
        <begin position="531"/>
        <end position="551"/>
    </location>
</feature>
<keyword evidence="1" id="KW-1133">Transmembrane helix</keyword>
<protein>
    <recommendedName>
        <fullName evidence="4">Transmembrane protein</fullName>
    </recommendedName>
</protein>
<feature type="transmembrane region" description="Helical" evidence="1">
    <location>
        <begin position="349"/>
        <end position="368"/>
    </location>
</feature>
<feature type="transmembrane region" description="Helical" evidence="1">
    <location>
        <begin position="47"/>
        <end position="66"/>
    </location>
</feature>
<evidence type="ECO:0008006" key="4">
    <source>
        <dbReference type="Google" id="ProtNLM"/>
    </source>
</evidence>
<feature type="transmembrane region" description="Helical" evidence="1">
    <location>
        <begin position="502"/>
        <end position="519"/>
    </location>
</feature>
<evidence type="ECO:0000313" key="3">
    <source>
        <dbReference type="Proteomes" id="UP001162640"/>
    </source>
</evidence>
<feature type="transmembrane region" description="Helical" evidence="1">
    <location>
        <begin position="154"/>
        <end position="178"/>
    </location>
</feature>
<reference evidence="3" key="1">
    <citation type="journal article" date="2023" name="Commun. Biol.">
        <title>Genome analysis of Parmales, the sister group of diatoms, reveals the evolutionary specialization of diatoms from phago-mixotrophs to photoautotrophs.</title>
        <authorList>
            <person name="Ban H."/>
            <person name="Sato S."/>
            <person name="Yoshikawa S."/>
            <person name="Yamada K."/>
            <person name="Nakamura Y."/>
            <person name="Ichinomiya M."/>
            <person name="Sato N."/>
            <person name="Blanc-Mathieu R."/>
            <person name="Endo H."/>
            <person name="Kuwata A."/>
            <person name="Ogata H."/>
        </authorList>
    </citation>
    <scope>NUCLEOTIDE SEQUENCE [LARGE SCALE GENOMIC DNA]</scope>
</reference>
<evidence type="ECO:0000313" key="2">
    <source>
        <dbReference type="EMBL" id="GMH80284.1"/>
    </source>
</evidence>
<organism evidence="2 3">
    <name type="scientific">Triparma laevis f. inornata</name>
    <dbReference type="NCBI Taxonomy" id="1714386"/>
    <lineage>
        <taxon>Eukaryota</taxon>
        <taxon>Sar</taxon>
        <taxon>Stramenopiles</taxon>
        <taxon>Ochrophyta</taxon>
        <taxon>Bolidophyceae</taxon>
        <taxon>Parmales</taxon>
        <taxon>Triparmaceae</taxon>
        <taxon>Triparma</taxon>
    </lineage>
</organism>
<keyword evidence="1" id="KW-0472">Membrane</keyword>
<dbReference type="Proteomes" id="UP001162640">
    <property type="component" value="Unassembled WGS sequence"/>
</dbReference>
<feature type="transmembrane region" description="Helical" evidence="1">
    <location>
        <begin position="288"/>
        <end position="309"/>
    </location>
</feature>
<evidence type="ECO:0000256" key="1">
    <source>
        <dbReference type="SAM" id="Phobius"/>
    </source>
</evidence>
<feature type="transmembrane region" description="Helical" evidence="1">
    <location>
        <begin position="16"/>
        <end position="35"/>
    </location>
</feature>
<feature type="transmembrane region" description="Helical" evidence="1">
    <location>
        <begin position="113"/>
        <end position="134"/>
    </location>
</feature>
<dbReference type="EMBL" id="BLQM01000280">
    <property type="protein sequence ID" value="GMH80284.1"/>
    <property type="molecule type" value="Genomic_DNA"/>
</dbReference>
<sequence length="599" mass="66945">MYAYYARTGDEKVYKFWAWIILPSSVTAMAISFVLKPRRQDQAYKVFLVLQYVLFTLVTEILSLVGDDFAESVLIKASLRSVLWLAFLKFGMKCRARIATLSDEDLSKFLTNYVIMKSMLVGLGQLAFLMFASIQCDGNADDWTRCRRTLYSQVGLSGMVTLFTIIKLLSGVVPKRILDKHVISPKKVLAMDLNAEQAAQAFGLFVAAGCALWPLGNYGAEGDLGNDAEEYAAYLVPSIGGFCLLLTAVCEFVIMRREMRSEGTSSRRQVHQGQSFSEDGTLVEASSFWFYLGVLATTYFSVVNVAAAVMMEGFYMALSTFSLPIVILVYIGSVICQPRRRSSKDMWKLRLHFMSFAVVSEIGFAMYQFRGGEFGLVITHLVRFAVEALLFHFGLKLRAAIGRLPDKELETFLVGTLFKGGLQTLFSILFLTFRTTKCMFEKASVVECSNTSDCSTMISVYLLLWWFTKIVQGSVRSEWRKYLNLLTEKIARMRGISLRRGLAGFLTLVTGVCGIFLFTRMSADEMDWTTISVVSLTGLVASLGVAVSEVYSSLKAQSRRSGLSESGQIVERATELEEPVEEVSGDVEEFNCFSRALKF</sequence>
<comment type="caution">
    <text evidence="2">The sequence shown here is derived from an EMBL/GenBank/DDBJ whole genome shotgun (WGS) entry which is preliminary data.</text>
</comment>
<feature type="transmembrane region" description="Helical" evidence="1">
    <location>
        <begin position="72"/>
        <end position="92"/>
    </location>
</feature>
<gene>
    <name evidence="2" type="ORF">TL16_g08484</name>
</gene>